<gene>
    <name evidence="1" type="ORF">RSSM_05374</name>
</gene>
<comment type="caution">
    <text evidence="1">The sequence shown here is derived from an EMBL/GenBank/DDBJ whole genome shotgun (WGS) entry which is preliminary data.</text>
</comment>
<dbReference type="AlphaFoldDB" id="M5TVF7"/>
<reference evidence="1 2" key="1">
    <citation type="journal article" date="2013" name="Mar. Genomics">
        <title>Expression of sulfatases in Rhodopirellula baltica and the diversity of sulfatases in the genus Rhodopirellula.</title>
        <authorList>
            <person name="Wegner C.E."/>
            <person name="Richter-Heitmann T."/>
            <person name="Klindworth A."/>
            <person name="Klockow C."/>
            <person name="Richter M."/>
            <person name="Achstetter T."/>
            <person name="Glockner F.O."/>
            <person name="Harder J."/>
        </authorList>
    </citation>
    <scope>NUCLEOTIDE SEQUENCE [LARGE SCALE GENOMIC DNA]</scope>
    <source>
        <strain evidence="1 2">SM41</strain>
    </source>
</reference>
<evidence type="ECO:0000313" key="1">
    <source>
        <dbReference type="EMBL" id="EMI53160.1"/>
    </source>
</evidence>
<proteinExistence type="predicted"/>
<accession>M5TVF7</accession>
<dbReference type="GO" id="GO:0016301">
    <property type="term" value="F:kinase activity"/>
    <property type="evidence" value="ECO:0007669"/>
    <property type="project" value="UniProtKB-KW"/>
</dbReference>
<keyword evidence="1" id="KW-0808">Transferase</keyword>
<protein>
    <submittedName>
        <fullName evidence="1">Serine/threonine-protein kinase pknB</fullName>
    </submittedName>
</protein>
<sequence length="187" mass="20772">MIETGGSMQLPQPKSGSIRLSLQRLTAYVPRGLLSMRLGVGGIHPVAIERQAEESVFVVGRGVPHVEITGISREDELQSWLRLRGASNAYEADTTLSDPLFVVRDQAGQKTTTTLNDLIVNQPDWADERTPRWVVRWSQPLPDSVSVSRLVPADFRQDGSLFAGFQEKSLPKMPMQRTLDFSTTDLP</sequence>
<evidence type="ECO:0000313" key="2">
    <source>
        <dbReference type="Proteomes" id="UP000011885"/>
    </source>
</evidence>
<dbReference type="EMBL" id="ANOH01000370">
    <property type="protein sequence ID" value="EMI53160.1"/>
    <property type="molecule type" value="Genomic_DNA"/>
</dbReference>
<keyword evidence="1" id="KW-0418">Kinase</keyword>
<name>M5TVF7_9BACT</name>
<dbReference type="PATRIC" id="fig|1263870.3.peg.5699"/>
<dbReference type="Proteomes" id="UP000011885">
    <property type="component" value="Unassembled WGS sequence"/>
</dbReference>
<keyword evidence="2" id="KW-1185">Reference proteome</keyword>
<organism evidence="1 2">
    <name type="scientific">Rhodopirellula sallentina SM41</name>
    <dbReference type="NCBI Taxonomy" id="1263870"/>
    <lineage>
        <taxon>Bacteria</taxon>
        <taxon>Pseudomonadati</taxon>
        <taxon>Planctomycetota</taxon>
        <taxon>Planctomycetia</taxon>
        <taxon>Pirellulales</taxon>
        <taxon>Pirellulaceae</taxon>
        <taxon>Rhodopirellula</taxon>
    </lineage>
</organism>